<dbReference type="EMBL" id="CP047898">
    <property type="protein sequence ID" value="QHK21344.1"/>
    <property type="molecule type" value="Genomic_DNA"/>
</dbReference>
<evidence type="ECO:0008006" key="4">
    <source>
        <dbReference type="Google" id="ProtNLM"/>
    </source>
</evidence>
<sequence>MTENQWPEDSAYPAPQATRGTTGERAPGTFPSTLPTAAPQTDGPSRTDAVREEAEDVARTAADSAQNVAETAKSEAVNVASEAKANAKDLLQQARYDLTEQASAQQQKVANGLRSVSDELHAMARASDQPGVATDLVRQAAERSSSVAAWLDGRDPGSLLNEVKSFARQRPGTFLLLAAGAGVLAGRLSRSLSAGAPESGPARAGGQYDATGQYGTGGQYDGTGGRPAAGPGGYTPSGGGTVPPPPVQLPGPVTTTAGFDRGAPGSSYGDPSRPASPLDSPQLAEQPSSGDRLADDPLGERELADDPMANDPLTRDRSADGQTGRL</sequence>
<evidence type="ECO:0000313" key="2">
    <source>
        <dbReference type="EMBL" id="QHK21344.1"/>
    </source>
</evidence>
<gene>
    <name evidence="2" type="ORF">GU243_18370</name>
</gene>
<proteinExistence type="predicted"/>
<reference evidence="2 3" key="1">
    <citation type="submission" date="2020-01" db="EMBL/GenBank/DDBJ databases">
        <title>Pseudarthrobacter psychrotolerans sp. nov., isolated from antarctic soil.</title>
        <authorList>
            <person name="Shin Y."/>
            <person name="Park W."/>
        </authorList>
    </citation>
    <scope>NUCLEOTIDE SEQUENCE [LARGE SCALE GENOMIC DNA]</scope>
    <source>
        <strain evidence="2 3">YJ56</strain>
    </source>
</reference>
<feature type="compositionally biased region" description="Basic and acidic residues" evidence="1">
    <location>
        <begin position="48"/>
        <end position="58"/>
    </location>
</feature>
<name>A0A6P1NRV9_9MICC</name>
<evidence type="ECO:0000256" key="1">
    <source>
        <dbReference type="SAM" id="MobiDB-lite"/>
    </source>
</evidence>
<keyword evidence="3" id="KW-1185">Reference proteome</keyword>
<feature type="region of interest" description="Disordered" evidence="1">
    <location>
        <begin position="1"/>
        <end position="69"/>
    </location>
</feature>
<dbReference type="Proteomes" id="UP000464186">
    <property type="component" value="Chromosome"/>
</dbReference>
<protein>
    <recommendedName>
        <fullName evidence="4">ATP synthase F0 subunit B</fullName>
    </recommendedName>
</protein>
<feature type="compositionally biased region" description="Polar residues" evidence="1">
    <location>
        <begin position="30"/>
        <end position="44"/>
    </location>
</feature>
<feature type="region of interest" description="Disordered" evidence="1">
    <location>
        <begin position="192"/>
        <end position="326"/>
    </location>
</feature>
<feature type="compositionally biased region" description="Low complexity" evidence="1">
    <location>
        <begin position="204"/>
        <end position="213"/>
    </location>
</feature>
<feature type="compositionally biased region" description="Basic and acidic residues" evidence="1">
    <location>
        <begin position="292"/>
        <end position="304"/>
    </location>
</feature>
<organism evidence="2 3">
    <name type="scientific">Pseudarthrobacter psychrotolerans</name>
    <dbReference type="NCBI Taxonomy" id="2697569"/>
    <lineage>
        <taxon>Bacteria</taxon>
        <taxon>Bacillati</taxon>
        <taxon>Actinomycetota</taxon>
        <taxon>Actinomycetes</taxon>
        <taxon>Micrococcales</taxon>
        <taxon>Micrococcaceae</taxon>
        <taxon>Pseudarthrobacter</taxon>
    </lineage>
</organism>
<feature type="compositionally biased region" description="Gly residues" evidence="1">
    <location>
        <begin position="214"/>
        <end position="241"/>
    </location>
</feature>
<dbReference type="AlphaFoldDB" id="A0A6P1NRV9"/>
<dbReference type="KEGG" id="psey:GU243_18370"/>
<evidence type="ECO:0000313" key="3">
    <source>
        <dbReference type="Proteomes" id="UP000464186"/>
    </source>
</evidence>
<accession>A0A6P1NRV9</accession>